<dbReference type="Proteomes" id="UP001290455">
    <property type="component" value="Unassembled WGS sequence"/>
</dbReference>
<dbReference type="PANTHER" id="PTHR46333">
    <property type="entry name" value="CYTOKINESIS PROTEIN 3"/>
    <property type="match status" value="1"/>
</dbReference>
<accession>A0ABU5IXM1</accession>
<dbReference type="SUPFAM" id="SSF54001">
    <property type="entry name" value="Cysteine proteinases"/>
    <property type="match status" value="1"/>
</dbReference>
<gene>
    <name evidence="3" type="ORF">SM124_09125</name>
</gene>
<feature type="chain" id="PRO_5046197163" evidence="1">
    <location>
        <begin position="23"/>
        <end position="255"/>
    </location>
</feature>
<dbReference type="PANTHER" id="PTHR46333:SF2">
    <property type="entry name" value="CYTOKINESIS PROTEIN 3"/>
    <property type="match status" value="1"/>
</dbReference>
<dbReference type="InterPro" id="IPR052557">
    <property type="entry name" value="CAP/Cytokinesis_protein"/>
</dbReference>
<reference evidence="3 4" key="1">
    <citation type="submission" date="2023-11" db="EMBL/GenBank/DDBJ databases">
        <title>Bacillus jintuensis, isolated from a mudflat on the Beibu Gulf coast.</title>
        <authorList>
            <person name="Li M."/>
        </authorList>
    </citation>
    <scope>NUCLEOTIDE SEQUENCE [LARGE SCALE GENOMIC DNA]</scope>
    <source>
        <strain evidence="3 4">31A1R</strain>
    </source>
</reference>
<keyword evidence="1" id="KW-0732">Signal</keyword>
<dbReference type="SMART" id="SM00460">
    <property type="entry name" value="TGc"/>
    <property type="match status" value="1"/>
</dbReference>
<evidence type="ECO:0000313" key="4">
    <source>
        <dbReference type="Proteomes" id="UP001290455"/>
    </source>
</evidence>
<evidence type="ECO:0000259" key="2">
    <source>
        <dbReference type="SMART" id="SM00460"/>
    </source>
</evidence>
<sequence>MKRLLILFSMVLLLLPFQPVSAKSNLSKDPNYKTIYTALIKLQPEVKVKYNKQVFNVLNQVLEDHPEIFYFNHSKTLLWSDGRLILGYSGSKKTIKGQISKLNKKVNSVYKKAQVKKTIKEKIKYYHDYIVNNTKYDIKNYQKGSIPDSSYNSYGTLVKGVAVCQGYAYAMKIFLNKEGITNYIVTGDANSYGGWEGHAWNLVKVGKKYFHVDPTWNDPITYDGKQILRHDYFMVSDKELKKDHRWNTTKYPKAL</sequence>
<dbReference type="InterPro" id="IPR038765">
    <property type="entry name" value="Papain-like_cys_pep_sf"/>
</dbReference>
<name>A0ABU5IXM1_9BACI</name>
<feature type="signal peptide" evidence="1">
    <location>
        <begin position="1"/>
        <end position="22"/>
    </location>
</feature>
<protein>
    <submittedName>
        <fullName evidence="3">Transglutaminase domain-containing protein</fullName>
    </submittedName>
</protein>
<proteinExistence type="predicted"/>
<evidence type="ECO:0000256" key="1">
    <source>
        <dbReference type="SAM" id="SignalP"/>
    </source>
</evidence>
<evidence type="ECO:0000313" key="3">
    <source>
        <dbReference type="EMBL" id="MDZ5471908.1"/>
    </source>
</evidence>
<comment type="caution">
    <text evidence="3">The sequence shown here is derived from an EMBL/GenBank/DDBJ whole genome shotgun (WGS) entry which is preliminary data.</text>
</comment>
<dbReference type="InterPro" id="IPR002931">
    <property type="entry name" value="Transglutaminase-like"/>
</dbReference>
<organism evidence="3 4">
    <name type="scientific">Robertmurraya mangrovi</name>
    <dbReference type="NCBI Taxonomy" id="3098077"/>
    <lineage>
        <taxon>Bacteria</taxon>
        <taxon>Bacillati</taxon>
        <taxon>Bacillota</taxon>
        <taxon>Bacilli</taxon>
        <taxon>Bacillales</taxon>
        <taxon>Bacillaceae</taxon>
        <taxon>Robertmurraya</taxon>
    </lineage>
</organism>
<feature type="domain" description="Transglutaminase-like" evidence="2">
    <location>
        <begin position="156"/>
        <end position="216"/>
    </location>
</feature>
<dbReference type="Gene3D" id="3.10.620.30">
    <property type="match status" value="1"/>
</dbReference>
<dbReference type="Pfam" id="PF01841">
    <property type="entry name" value="Transglut_core"/>
    <property type="match status" value="1"/>
</dbReference>
<dbReference type="EMBL" id="JAXOFX010000004">
    <property type="protein sequence ID" value="MDZ5471908.1"/>
    <property type="molecule type" value="Genomic_DNA"/>
</dbReference>
<keyword evidence="4" id="KW-1185">Reference proteome</keyword>
<dbReference type="RefSeq" id="WP_322446197.1">
    <property type="nucleotide sequence ID" value="NZ_JAXOFX010000004.1"/>
</dbReference>